<feature type="domain" description="Sulfotransferase" evidence="3">
    <location>
        <begin position="55"/>
        <end position="316"/>
    </location>
</feature>
<dbReference type="Gene3D" id="3.40.50.300">
    <property type="entry name" value="P-loop containing nucleotide triphosphate hydrolases"/>
    <property type="match status" value="1"/>
</dbReference>
<gene>
    <name evidence="4" type="primary">100116480</name>
</gene>
<dbReference type="Proteomes" id="UP000002358">
    <property type="component" value="Chromosome 5"/>
</dbReference>
<dbReference type="SMR" id="A0A7M7GCU1"/>
<dbReference type="OrthoDB" id="205623at2759"/>
<dbReference type="KEGG" id="nvi:100116480"/>
<keyword evidence="5" id="KW-1185">Reference proteome</keyword>
<dbReference type="SUPFAM" id="SSF52540">
    <property type="entry name" value="P-loop containing nucleoside triphosphate hydrolases"/>
    <property type="match status" value="1"/>
</dbReference>
<evidence type="ECO:0000313" key="5">
    <source>
        <dbReference type="Proteomes" id="UP000002358"/>
    </source>
</evidence>
<dbReference type="Pfam" id="PF00685">
    <property type="entry name" value="Sulfotransfer_1"/>
    <property type="match status" value="1"/>
</dbReference>
<dbReference type="FunCoup" id="A0A7M7GCU1">
    <property type="interactions" value="26"/>
</dbReference>
<comment type="similarity">
    <text evidence="1">Belongs to the sulfotransferase 1 family.</text>
</comment>
<protein>
    <recommendedName>
        <fullName evidence="3">Sulfotransferase domain-containing protein</fullName>
    </recommendedName>
</protein>
<dbReference type="InterPro" id="IPR027417">
    <property type="entry name" value="P-loop_NTPase"/>
</dbReference>
<keyword evidence="2" id="KW-0808">Transferase</keyword>
<dbReference type="OMA" id="CIGNNFD"/>
<dbReference type="InParanoid" id="A0A7M7GCU1"/>
<evidence type="ECO:0000256" key="1">
    <source>
        <dbReference type="ARBA" id="ARBA00005771"/>
    </source>
</evidence>
<dbReference type="EnsemblMetazoa" id="XM_032600642">
    <property type="protein sequence ID" value="XP_032456533"/>
    <property type="gene ID" value="LOC100116480"/>
</dbReference>
<reference evidence="4" key="1">
    <citation type="submission" date="2021-01" db="UniProtKB">
        <authorList>
            <consortium name="EnsemblMetazoa"/>
        </authorList>
    </citation>
    <scope>IDENTIFICATION</scope>
</reference>
<organism evidence="4 5">
    <name type="scientific">Nasonia vitripennis</name>
    <name type="common">Parasitic wasp</name>
    <dbReference type="NCBI Taxonomy" id="7425"/>
    <lineage>
        <taxon>Eukaryota</taxon>
        <taxon>Metazoa</taxon>
        <taxon>Ecdysozoa</taxon>
        <taxon>Arthropoda</taxon>
        <taxon>Hexapoda</taxon>
        <taxon>Insecta</taxon>
        <taxon>Pterygota</taxon>
        <taxon>Neoptera</taxon>
        <taxon>Endopterygota</taxon>
        <taxon>Hymenoptera</taxon>
        <taxon>Apocrita</taxon>
        <taxon>Proctotrupomorpha</taxon>
        <taxon>Chalcidoidea</taxon>
        <taxon>Pteromalidae</taxon>
        <taxon>Pteromalinae</taxon>
        <taxon>Nasonia</taxon>
    </lineage>
</organism>
<evidence type="ECO:0000259" key="3">
    <source>
        <dbReference type="Pfam" id="PF00685"/>
    </source>
</evidence>
<proteinExistence type="inferred from homology"/>
<evidence type="ECO:0000256" key="2">
    <source>
        <dbReference type="ARBA" id="ARBA00022679"/>
    </source>
</evidence>
<sequence>MAISYTTVEGSLGQKLDKMFGVKYSFLRVKPGNCLLPPQYVFIGPRIRDLEIRENDVWLVSYPRTGSHWVQEMAWLIGNDLNFEEARKTHFVLRSPLLESSALMVNGSFVEWFAKLGESVETVEKLPSPRYIKTHLPLDLLPRQLREKKPKMIYIARNPKDMCVSFYHYCRLFHDLSCSFEEFAELMVADNAPPGPFWSHVLPFWERRHQDNILFLTYEEMKKDQEGAIRKTAKFLKKKLTDEQVAQLSDHLSFPKMAANPSVNYEQVLAQKNVCPSDPNTKFIRKGKVGDWRHYMSDDLSRKFDEWTERNLKGTGLKFVTDDFED</sequence>
<dbReference type="EnsemblMetazoa" id="XM_001607606">
    <property type="protein sequence ID" value="XP_001607656"/>
    <property type="gene ID" value="LOC100116480"/>
</dbReference>
<accession>A0A7M7GCU1</accession>
<name>A0A7M7GCU1_NASVI</name>
<evidence type="ECO:0000313" key="4">
    <source>
        <dbReference type="EnsemblMetazoa" id="XP_001607656"/>
    </source>
</evidence>
<dbReference type="InterPro" id="IPR000863">
    <property type="entry name" value="Sulfotransferase_dom"/>
</dbReference>
<dbReference type="AlphaFoldDB" id="A0A7M7GCU1"/>
<dbReference type="PANTHER" id="PTHR11783">
    <property type="entry name" value="SULFOTRANSFERASE SULT"/>
    <property type="match status" value="1"/>
</dbReference>
<dbReference type="GO" id="GO:0008146">
    <property type="term" value="F:sulfotransferase activity"/>
    <property type="evidence" value="ECO:0007669"/>
    <property type="project" value="InterPro"/>
</dbReference>